<evidence type="ECO:0008006" key="5">
    <source>
        <dbReference type="Google" id="ProtNLM"/>
    </source>
</evidence>
<dbReference type="InterPro" id="IPR032675">
    <property type="entry name" value="LRR_dom_sf"/>
</dbReference>
<dbReference type="EMBL" id="PIPS01000001">
    <property type="protein sequence ID" value="RUO45165.1"/>
    <property type="molecule type" value="Genomic_DNA"/>
</dbReference>
<accession>A0AA94JEH4</accession>
<keyword evidence="1" id="KW-0433">Leucine-rich repeat</keyword>
<dbReference type="PANTHER" id="PTHR18849:SF0">
    <property type="entry name" value="CILIA- AND FLAGELLA-ASSOCIATED PROTEIN 410-RELATED"/>
    <property type="match status" value="1"/>
</dbReference>
<dbReference type="PANTHER" id="PTHR18849">
    <property type="entry name" value="LEUCINE RICH REPEAT PROTEIN"/>
    <property type="match status" value="1"/>
</dbReference>
<evidence type="ECO:0000256" key="1">
    <source>
        <dbReference type="ARBA" id="ARBA00022614"/>
    </source>
</evidence>
<protein>
    <recommendedName>
        <fullName evidence="5">Leucine rich repeat (LRR) protein</fullName>
    </recommendedName>
</protein>
<dbReference type="SUPFAM" id="SSF52058">
    <property type="entry name" value="L domain-like"/>
    <property type="match status" value="2"/>
</dbReference>
<dbReference type="AlphaFoldDB" id="A0AA94JEH4"/>
<evidence type="ECO:0000313" key="4">
    <source>
        <dbReference type="Proteomes" id="UP000286680"/>
    </source>
</evidence>
<proteinExistence type="predicted"/>
<dbReference type="Gene3D" id="3.80.10.10">
    <property type="entry name" value="Ribonuclease Inhibitor"/>
    <property type="match status" value="2"/>
</dbReference>
<name>A0AA94JEH4_9GAMM</name>
<comment type="caution">
    <text evidence="3">The sequence shown here is derived from an EMBL/GenBank/DDBJ whole genome shotgun (WGS) entry which is preliminary data.</text>
</comment>
<reference evidence="4" key="1">
    <citation type="journal article" date="2018" name="Front. Microbiol.">
        <title>Genome-Based Analysis Reveals the Taxonomy and Diversity of the Family Idiomarinaceae.</title>
        <authorList>
            <person name="Liu Y."/>
            <person name="Lai Q."/>
            <person name="Shao Z."/>
        </authorList>
    </citation>
    <scope>NUCLEOTIDE SEQUENCE [LARGE SCALE GENOMIC DNA]</scope>
    <source>
        <strain evidence="4">SN-14</strain>
    </source>
</reference>
<evidence type="ECO:0000256" key="2">
    <source>
        <dbReference type="ARBA" id="ARBA00022737"/>
    </source>
</evidence>
<keyword evidence="4" id="KW-1185">Reference proteome</keyword>
<keyword evidence="2" id="KW-0677">Repeat</keyword>
<gene>
    <name evidence="3" type="ORF">CWE23_03855</name>
</gene>
<evidence type="ECO:0000313" key="3">
    <source>
        <dbReference type="EMBL" id="RUO45165.1"/>
    </source>
</evidence>
<dbReference type="Proteomes" id="UP000286680">
    <property type="component" value="Unassembled WGS sequence"/>
</dbReference>
<organism evidence="3 4">
    <name type="scientific">Idiomarina aquatica</name>
    <dbReference type="NCBI Taxonomy" id="1327752"/>
    <lineage>
        <taxon>Bacteria</taxon>
        <taxon>Pseudomonadati</taxon>
        <taxon>Pseudomonadota</taxon>
        <taxon>Gammaproteobacteria</taxon>
        <taxon>Alteromonadales</taxon>
        <taxon>Idiomarinaceae</taxon>
        <taxon>Idiomarina</taxon>
    </lineage>
</organism>
<sequence length="877" mass="97748">MSISSAYAQQTPVSDLSFSDPELQACVEQQNVEFAENIDALFCVNYSIGNLEGISQLTDTSVVYLSGGDEHILQGLEEFHEMPSLRQVHLRNYLNDVASLELLDPEKVPLASLELWNMPNVGNDVYAFLQRWEALYRFGLQNVSVNRAPDLTRFPNTYSVGLVELENVDLNAFAAGLGDTQLRSLELGGVSPQQTEFHFDQWNLPATIEDLVVRRASSGSMSTFNDMVARSGAPVEYLVLQVDSSDWAPLSELSEIAPNIYAITVSGSNLDRFSVLEGFTKLDYVYANSTQATDGDALVRMIETNPGLYLLSLGNVSALYCDAIEALEAQQQADVQLFYHSCRTDERRFRIVPPPGRENVEIVNASAPYYPSLVRPELTEQPLEVELLTAPIYEGDRIRSASVNLEFDDGSDLSYVFRYDQEKTTPVAYQDIDFADPELARCVEDMAESSFNVRMNGDEPAVYAHEFIYMLCDEPNYVVTDLTGLEHFTELRYIQMFGNGEVINDLSPILPLKKLEWLTLMEKGITDAAANPLRDYRGFAFYWQNLNLNGNELSDPSLFDNWFVTNKPNNAYIDFNQYTRIPDAFVAEDFSGFLYLSGNPINDLQAELDRLEANSNVRSLALGSMNLAARDSLRLPSSLTNVDLPDNGLTSLVNIQLPENLYSIGVANNPISRLDSLYGQEALGRINAINTDLTHIDWLAMFPALEYVALDDNDIDSIEGIADLDRQADAPLMLSLSRTPLRDYQPGKDLPWLTLASYGNAHVSCSEFEQLESSSTTVYYDVCLLGDGTIRYQNGYSDLALADGSKRFGRLVQTENGFNFIPHPGQEGWIEFEIVITDANGNTYTTTVRVYVEPGSNPARDTGIPIVILVSGDDTEQ</sequence>